<proteinExistence type="predicted"/>
<dbReference type="GO" id="GO:0016829">
    <property type="term" value="F:lyase activity"/>
    <property type="evidence" value="ECO:0007669"/>
    <property type="project" value="UniProtKB-KW"/>
</dbReference>
<dbReference type="Pfam" id="PF00903">
    <property type="entry name" value="Glyoxalase"/>
    <property type="match status" value="1"/>
</dbReference>
<evidence type="ECO:0000313" key="3">
    <source>
        <dbReference type="Proteomes" id="UP000010146"/>
    </source>
</evidence>
<evidence type="ECO:0000259" key="1">
    <source>
        <dbReference type="PROSITE" id="PS51819"/>
    </source>
</evidence>
<gene>
    <name evidence="2" type="ORF">CDSM653_02067</name>
</gene>
<organism evidence="2 3">
    <name type="scientific">Caldanaerobacter subterraneus subsp. pacificus DSM 12653</name>
    <dbReference type="NCBI Taxonomy" id="391606"/>
    <lineage>
        <taxon>Bacteria</taxon>
        <taxon>Bacillati</taxon>
        <taxon>Bacillota</taxon>
        <taxon>Clostridia</taxon>
        <taxon>Thermoanaerobacterales</taxon>
        <taxon>Thermoanaerobacteraceae</taxon>
        <taxon>Caldanaerobacter</taxon>
    </lineage>
</organism>
<dbReference type="InterPro" id="IPR004360">
    <property type="entry name" value="Glyas_Fos-R_dOase_dom"/>
</dbReference>
<dbReference type="Gene3D" id="3.10.180.10">
    <property type="entry name" value="2,3-Dihydroxybiphenyl 1,2-Dioxygenase, domain 1"/>
    <property type="match status" value="1"/>
</dbReference>
<comment type="caution">
    <text evidence="2">The sequence shown here is derived from an EMBL/GenBank/DDBJ whole genome shotgun (WGS) entry which is preliminary data.</text>
</comment>
<name>A0A0F5PKI2_9THEO</name>
<reference evidence="2 3" key="2">
    <citation type="journal article" date="2015" name="BMC Genomics">
        <title>Analysis of three genomes within the thermophilic bacterial species Caldanaerobacter subterraneus with a focus on carbon monoxide dehydrogenase evolution and hydrolase diversity.</title>
        <authorList>
            <person name="Sant'Anna F.H."/>
            <person name="Lebedinsky A.V."/>
            <person name="Sokolova T.G."/>
            <person name="Robb F.T."/>
            <person name="Gonzalez J.M."/>
        </authorList>
    </citation>
    <scope>NUCLEOTIDE SEQUENCE [LARGE SCALE GENOMIC DNA]</scope>
    <source>
        <strain evidence="2 3">DSM 12653</strain>
    </source>
</reference>
<protein>
    <submittedName>
        <fullName evidence="2">Lactoylglutathione lyase and related lyase</fullName>
    </submittedName>
</protein>
<dbReference type="InterPro" id="IPR037523">
    <property type="entry name" value="VOC_core"/>
</dbReference>
<accession>A0A0F5PKI2</accession>
<evidence type="ECO:0000313" key="2">
    <source>
        <dbReference type="EMBL" id="KKC28926.1"/>
    </source>
</evidence>
<reference evidence="3" key="3">
    <citation type="submission" date="2015-02" db="EMBL/GenBank/DDBJ databases">
        <title>Genome analysis of three genomes within the thermophilic hydrogenogenic bacterial species Caldanaerobacter subterraneus.</title>
        <authorList>
            <person name="Sant'Anna F.H."/>
            <person name="Lebedinsky A."/>
            <person name="Sokolova T."/>
            <person name="Robb F.T."/>
            <person name="Gonzalez J.M."/>
        </authorList>
    </citation>
    <scope>NUCLEOTIDE SEQUENCE [LARGE SCALE GENOMIC DNA]</scope>
    <source>
        <strain evidence="3">DSM 12653</strain>
    </source>
</reference>
<dbReference type="PROSITE" id="PS51819">
    <property type="entry name" value="VOC"/>
    <property type="match status" value="1"/>
</dbReference>
<reference evidence="2 3" key="1">
    <citation type="submission" date="2008-07" db="EMBL/GenBank/DDBJ databases">
        <authorList>
            <person name="Gonzalez J."/>
            <person name="Sokolova T."/>
            <person name="Ferriera S."/>
            <person name="Johnson J."/>
            <person name="Kravitz S."/>
            <person name="Beeson K."/>
            <person name="Sutton G."/>
            <person name="Rogers Y.-H."/>
            <person name="Friedman R."/>
            <person name="Frazier M."/>
            <person name="Venter J.C."/>
        </authorList>
    </citation>
    <scope>NUCLEOTIDE SEQUENCE [LARGE SCALE GENOMIC DNA]</scope>
    <source>
        <strain evidence="2 3">DSM 12653</strain>
    </source>
</reference>
<sequence>MRGGNDVIKKVAHIGIPVKSIEEARNFYEEVLGLKVTGIKELKEPKAKTAFTPIGDSKINL</sequence>
<dbReference type="SUPFAM" id="SSF54593">
    <property type="entry name" value="Glyoxalase/Bleomycin resistance protein/Dihydroxybiphenyl dioxygenase"/>
    <property type="match status" value="1"/>
</dbReference>
<dbReference type="AlphaFoldDB" id="A0A0F5PKI2"/>
<keyword evidence="2" id="KW-0456">Lyase</keyword>
<dbReference type="Proteomes" id="UP000010146">
    <property type="component" value="Unassembled WGS sequence"/>
</dbReference>
<dbReference type="InterPro" id="IPR029068">
    <property type="entry name" value="Glyas_Bleomycin-R_OHBP_Dase"/>
</dbReference>
<dbReference type="EMBL" id="ABXP02000110">
    <property type="protein sequence ID" value="KKC28926.1"/>
    <property type="molecule type" value="Genomic_DNA"/>
</dbReference>
<feature type="domain" description="VOC" evidence="1">
    <location>
        <begin position="10"/>
        <end position="61"/>
    </location>
</feature>